<evidence type="ECO:0000256" key="5">
    <source>
        <dbReference type="ARBA" id="ARBA00022806"/>
    </source>
</evidence>
<gene>
    <name evidence="13" type="primary">addA</name>
    <name evidence="17" type="ordered locus">Clocel_1808</name>
</gene>
<keyword evidence="10 13" id="KW-0413">Isomerase</keyword>
<evidence type="ECO:0000256" key="10">
    <source>
        <dbReference type="ARBA" id="ARBA00023235"/>
    </source>
</evidence>
<dbReference type="Gene3D" id="3.90.320.10">
    <property type="match status" value="1"/>
</dbReference>
<evidence type="ECO:0000256" key="6">
    <source>
        <dbReference type="ARBA" id="ARBA00022839"/>
    </source>
</evidence>
<dbReference type="GO" id="GO:0003690">
    <property type="term" value="F:double-stranded DNA binding"/>
    <property type="evidence" value="ECO:0007669"/>
    <property type="project" value="UniProtKB-UniRule"/>
</dbReference>
<comment type="function">
    <text evidence="13">The heterodimer acts as both an ATP-dependent DNA helicase and an ATP-dependent, dual-direction single-stranded exonuclease. Recognizes the chi site generating a DNA molecule suitable for the initiation of homologous recombination. The AddA nuclease domain is required for chi fragment generation; this subunit has the helicase and 3' -&gt; 5' nuclease activities.</text>
</comment>
<comment type="catalytic activity">
    <reaction evidence="11 13">
        <text>Couples ATP hydrolysis with the unwinding of duplex DNA by translocating in the 3'-5' direction.</text>
        <dbReference type="EC" id="5.6.2.4"/>
    </reaction>
</comment>
<dbReference type="Pfam" id="PF00580">
    <property type="entry name" value="UvrD-helicase"/>
    <property type="match status" value="1"/>
</dbReference>
<evidence type="ECO:0000256" key="1">
    <source>
        <dbReference type="ARBA" id="ARBA00022722"/>
    </source>
</evidence>
<sequence>MKNIGTRKWTEEQKAAIDTHGVNLLVAAAAGSGKTAVLVERIIELVSNKEAKTDIDKLLVVTFTKAAAAEMRERIGNALAEKISENPDDTHLHRQLVLLNKANITTMHSFCQSLIKNYFHKLDIDPAFRIGDATEIELLLLETIEEVLEECYKEENITIGFQRLVEGYGKNEDDKSVQDVIIRLYRFVMAMPWPESYLEKVVEAYRAFEETSPFKTSFENSEFSKEICKIVYDKVEPDLKTLRILIREVEAQESINPNLPLLIKEEAYLSNIVKNSKEGYEALRNILMSVEFGRLSTKKTSILIETKEQMKNVRDQYKETISSIIEDFFYDDIEAINEEFRFIAPIISILKEILISVIHTFKEKKRSKGIIDFNDMEHYVLELLCTKNDKDETVPTEVALEIRRKFEEIMIDEYQDSSFIQEEIMTTISRKDEAVPNMFMVGDVKQSIYKFRQAKPELFLEKYETYEELDGARNRKILLYKNFRSRKEILDGTNFIFKSIMSKELGELEYTDKEALNLGADYVTFEDESLTFAEPIDVIIFEKPSGNIEIQKDTDEDAEDLEEINEFQMEAKIIGAEIKKIMGREAGYRRKKVFDKGSYRDVEYKDIVILLRSTVNRTDVFLEELKNLEIPVYADSTSGFFDNIEVKTILALLQVIDNPKQDIPLLAVLRSPIGGFSDDELIDIKISMDKEYCYFFDKLSNYCVVGSDNDLREKTKAFLRRLNDYRSKSLHLSLVELIWFLFTDTGYLAFVGTLPNGMQRQGNLRILFHRAKQYEATSYRGLFNFINFMEKMKNTSSDLGDAKLLGENDNVVRIMTIHKSKGLEFPVVFLASTSKRFNNRELNNEFLFHHNFGIGIKYTDFEKRISYSSILRNLIQEKMKIENYSEEMRVLYVALTRAKEKLIITGGVKEIEKSIRKWALSCETQQHQENFFINSLEQCEEDDKVNSNSLIESSLEEKISKDIIIKANSYLDWIVFALMRHKSTNEIRELYNIHCSPLVLTNSPSKWNIKLLNSEDILAFKKNGALDDQMDSREQLFQKIIEEISEKDTDQYKAEIQRRLSFKYKYSVATEIPSLLSVTEIKRRFNDINQGGEDIYIPKLLKTPRFLEEEKALTSAERGTIVHLVMQHLDLNRALTMESINEQISEMIKREFINEKEAKVVDIRKILRFFSSTIGLRMLRADKIYREYPFKIRVKSNEILKLSKSDDENEDIIVQGVIDTIFVENDEIVIIDYKNDYVNDNIVDTIKTQYKTQLNYYKIAAEKILNKRVKNIYLYLFYSGEVLEYDF</sequence>
<reference evidence="17 18" key="1">
    <citation type="submission" date="2010-08" db="EMBL/GenBank/DDBJ databases">
        <title>Complete sequence of Clostridium cellulovorans 743B.</title>
        <authorList>
            <consortium name="US DOE Joint Genome Institute"/>
            <person name="Lucas S."/>
            <person name="Copeland A."/>
            <person name="Lapidus A."/>
            <person name="Cheng J.-F."/>
            <person name="Bruce D."/>
            <person name="Goodwin L."/>
            <person name="Pitluck S."/>
            <person name="Chertkov O."/>
            <person name="Detter J.C."/>
            <person name="Han C."/>
            <person name="Tapia R."/>
            <person name="Land M."/>
            <person name="Hauser L."/>
            <person name="Chang Y.-J."/>
            <person name="Jeffries C."/>
            <person name="Kyrpides N."/>
            <person name="Ivanova N."/>
            <person name="Mikhailova N."/>
            <person name="Hemme C.L."/>
            <person name="Woyke T."/>
        </authorList>
    </citation>
    <scope>NUCLEOTIDE SEQUENCE [LARGE SCALE GENOMIC DNA]</scope>
    <source>
        <strain evidence="18">ATCC 35296 / DSM 3052 / OCM 3 / 743B</strain>
    </source>
</reference>
<name>D9SL36_CLOC7</name>
<evidence type="ECO:0000256" key="14">
    <source>
        <dbReference type="PROSITE-ProRule" id="PRU00560"/>
    </source>
</evidence>
<evidence type="ECO:0000313" key="17">
    <source>
        <dbReference type="EMBL" id="ADL51552.1"/>
    </source>
</evidence>
<dbReference type="InterPro" id="IPR038726">
    <property type="entry name" value="PDDEXK_AddAB-type"/>
</dbReference>
<protein>
    <recommendedName>
        <fullName evidence="13">ATP-dependent helicase/nuclease subunit A</fullName>
        <ecNumber evidence="13">3.1.-.-</ecNumber>
        <ecNumber evidence="13">5.6.2.4</ecNumber>
    </recommendedName>
    <alternativeName>
        <fullName evidence="13">ATP-dependent helicase/nuclease AddA</fullName>
    </alternativeName>
    <alternativeName>
        <fullName evidence="13">DNA 3'-5' helicase AddA</fullName>
    </alternativeName>
</protein>
<evidence type="ECO:0000256" key="3">
    <source>
        <dbReference type="ARBA" id="ARBA00022763"/>
    </source>
</evidence>
<dbReference type="PANTHER" id="PTHR11070:SF48">
    <property type="entry name" value="ATP-DEPENDENT HELICASE_NUCLEASE SUBUNIT A"/>
    <property type="match status" value="1"/>
</dbReference>
<dbReference type="InterPro" id="IPR014152">
    <property type="entry name" value="AddA"/>
</dbReference>
<dbReference type="InterPro" id="IPR000212">
    <property type="entry name" value="DNA_helicase_UvrD/REP"/>
</dbReference>
<evidence type="ECO:0000259" key="15">
    <source>
        <dbReference type="PROSITE" id="PS51198"/>
    </source>
</evidence>
<dbReference type="KEGG" id="ccb:Clocel_1808"/>
<dbReference type="HAMAP" id="MF_01451">
    <property type="entry name" value="AddA"/>
    <property type="match status" value="1"/>
</dbReference>
<dbReference type="STRING" id="573061.Clocel_1808"/>
<dbReference type="InterPro" id="IPR011335">
    <property type="entry name" value="Restrct_endonuc-II-like"/>
</dbReference>
<dbReference type="EC" id="3.1.-.-" evidence="13"/>
<evidence type="ECO:0000256" key="4">
    <source>
        <dbReference type="ARBA" id="ARBA00022801"/>
    </source>
</evidence>
<dbReference type="InterPro" id="IPR011604">
    <property type="entry name" value="PDDEXK-like_dom_sf"/>
</dbReference>
<evidence type="ECO:0000256" key="7">
    <source>
        <dbReference type="ARBA" id="ARBA00022840"/>
    </source>
</evidence>
<feature type="binding site" evidence="14">
    <location>
        <begin position="28"/>
        <end position="35"/>
    </location>
    <ligand>
        <name>ATP</name>
        <dbReference type="ChEBI" id="CHEBI:30616"/>
    </ligand>
</feature>
<comment type="catalytic activity">
    <reaction evidence="12 13">
        <text>ATP + H2O = ADP + phosphate + H(+)</text>
        <dbReference type="Rhea" id="RHEA:13065"/>
        <dbReference type="ChEBI" id="CHEBI:15377"/>
        <dbReference type="ChEBI" id="CHEBI:15378"/>
        <dbReference type="ChEBI" id="CHEBI:30616"/>
        <dbReference type="ChEBI" id="CHEBI:43474"/>
        <dbReference type="ChEBI" id="CHEBI:456216"/>
        <dbReference type="EC" id="5.6.2.4"/>
    </reaction>
</comment>
<dbReference type="Gene3D" id="3.40.50.300">
    <property type="entry name" value="P-loop containing nucleotide triphosphate hydrolases"/>
    <property type="match status" value="4"/>
</dbReference>
<proteinExistence type="inferred from homology"/>
<keyword evidence="6 13" id="KW-0269">Exonuclease</keyword>
<dbReference type="eggNOG" id="COG1074">
    <property type="taxonomic scope" value="Bacteria"/>
</dbReference>
<dbReference type="FunFam" id="3.40.50.300:FF:001236">
    <property type="entry name" value="ATP-dependent helicase/nuclease subunit A"/>
    <property type="match status" value="1"/>
</dbReference>
<keyword evidence="3 13" id="KW-0227">DNA damage</keyword>
<dbReference type="PANTHER" id="PTHR11070">
    <property type="entry name" value="UVRD / RECB / PCRA DNA HELICASE FAMILY MEMBER"/>
    <property type="match status" value="1"/>
</dbReference>
<keyword evidence="5 13" id="KW-0347">Helicase</keyword>
<dbReference type="Proteomes" id="UP000002730">
    <property type="component" value="Chromosome"/>
</dbReference>
<dbReference type="GO" id="GO:0016887">
    <property type="term" value="F:ATP hydrolysis activity"/>
    <property type="evidence" value="ECO:0007669"/>
    <property type="project" value="RHEA"/>
</dbReference>
<evidence type="ECO:0000256" key="12">
    <source>
        <dbReference type="ARBA" id="ARBA00048988"/>
    </source>
</evidence>
<dbReference type="GO" id="GO:0005829">
    <property type="term" value="C:cytosol"/>
    <property type="evidence" value="ECO:0007669"/>
    <property type="project" value="TreeGrafter"/>
</dbReference>
<dbReference type="Pfam" id="PF13361">
    <property type="entry name" value="UvrD_C"/>
    <property type="match status" value="1"/>
</dbReference>
<keyword evidence="9 13" id="KW-0234">DNA repair</keyword>
<evidence type="ECO:0000313" key="18">
    <source>
        <dbReference type="Proteomes" id="UP000002730"/>
    </source>
</evidence>
<dbReference type="GO" id="GO:0000724">
    <property type="term" value="P:double-strand break repair via homologous recombination"/>
    <property type="evidence" value="ECO:0007669"/>
    <property type="project" value="UniProtKB-UniRule"/>
</dbReference>
<keyword evidence="4 13" id="KW-0378">Hydrolase</keyword>
<keyword evidence="2 13" id="KW-0547">Nucleotide-binding</keyword>
<dbReference type="PROSITE" id="PS51198">
    <property type="entry name" value="UVRD_HELICASE_ATP_BIND"/>
    <property type="match status" value="1"/>
</dbReference>
<feature type="domain" description="UvrD-like helicase C-terminal" evidence="16">
    <location>
        <begin position="527"/>
        <end position="822"/>
    </location>
</feature>
<keyword evidence="18" id="KW-1185">Reference proteome</keyword>
<dbReference type="GO" id="GO:0005524">
    <property type="term" value="F:ATP binding"/>
    <property type="evidence" value="ECO:0007669"/>
    <property type="project" value="UniProtKB-UniRule"/>
</dbReference>
<dbReference type="InterPro" id="IPR014016">
    <property type="entry name" value="UvrD-like_ATP-bd"/>
</dbReference>
<dbReference type="InterPro" id="IPR014017">
    <property type="entry name" value="DNA_helicase_UvrD-like_C"/>
</dbReference>
<dbReference type="PROSITE" id="PS51217">
    <property type="entry name" value="UVRD_HELICASE_CTER"/>
    <property type="match status" value="1"/>
</dbReference>
<evidence type="ECO:0000256" key="8">
    <source>
        <dbReference type="ARBA" id="ARBA00023125"/>
    </source>
</evidence>
<dbReference type="HOGENOM" id="CLU_001114_3_1_9"/>
<keyword evidence="7 13" id="KW-0067">ATP-binding</keyword>
<dbReference type="EC" id="5.6.2.4" evidence="13"/>
<comment type="subunit">
    <text evidence="13">Heterodimer of AddA and AddB/RexB.</text>
</comment>
<comment type="similarity">
    <text evidence="13">Belongs to the helicase family. AddA subfamily.</text>
</comment>
<evidence type="ECO:0000256" key="9">
    <source>
        <dbReference type="ARBA" id="ARBA00023204"/>
    </source>
</evidence>
<dbReference type="SUPFAM" id="SSF52980">
    <property type="entry name" value="Restriction endonuclease-like"/>
    <property type="match status" value="1"/>
</dbReference>
<organism evidence="17 18">
    <name type="scientific">Clostridium cellulovorans (strain ATCC 35296 / DSM 3052 / OCM 3 / 743B)</name>
    <dbReference type="NCBI Taxonomy" id="573061"/>
    <lineage>
        <taxon>Bacteria</taxon>
        <taxon>Bacillati</taxon>
        <taxon>Bacillota</taxon>
        <taxon>Clostridia</taxon>
        <taxon>Eubacteriales</taxon>
        <taxon>Clostridiaceae</taxon>
        <taxon>Clostridium</taxon>
    </lineage>
</organism>
<feature type="domain" description="UvrD-like helicase ATP-binding" evidence="15">
    <location>
        <begin position="7"/>
        <end position="486"/>
    </location>
</feature>
<evidence type="ECO:0000256" key="13">
    <source>
        <dbReference type="HAMAP-Rule" id="MF_01451"/>
    </source>
</evidence>
<dbReference type="InterPro" id="IPR027417">
    <property type="entry name" value="P-loop_NTPase"/>
</dbReference>
<dbReference type="NCBIfam" id="TIGR02785">
    <property type="entry name" value="addA_Gpos"/>
    <property type="match status" value="1"/>
</dbReference>
<evidence type="ECO:0000256" key="11">
    <source>
        <dbReference type="ARBA" id="ARBA00034617"/>
    </source>
</evidence>
<keyword evidence="1 13" id="KW-0540">Nuclease</keyword>
<dbReference type="SUPFAM" id="SSF52540">
    <property type="entry name" value="P-loop containing nucleoside triphosphate hydrolases"/>
    <property type="match status" value="1"/>
</dbReference>
<dbReference type="GO" id="GO:0033202">
    <property type="term" value="C:DNA helicase complex"/>
    <property type="evidence" value="ECO:0007669"/>
    <property type="project" value="TreeGrafter"/>
</dbReference>
<dbReference type="EMBL" id="CP002160">
    <property type="protein sequence ID" value="ADL51552.1"/>
    <property type="molecule type" value="Genomic_DNA"/>
</dbReference>
<dbReference type="Pfam" id="PF12705">
    <property type="entry name" value="PDDEXK_1"/>
    <property type="match status" value="1"/>
</dbReference>
<evidence type="ECO:0000259" key="16">
    <source>
        <dbReference type="PROSITE" id="PS51217"/>
    </source>
</evidence>
<dbReference type="GO" id="GO:0043138">
    <property type="term" value="F:3'-5' DNA helicase activity"/>
    <property type="evidence" value="ECO:0007669"/>
    <property type="project" value="UniProtKB-UniRule"/>
</dbReference>
<evidence type="ECO:0000256" key="2">
    <source>
        <dbReference type="ARBA" id="ARBA00022741"/>
    </source>
</evidence>
<dbReference type="OrthoDB" id="9810135at2"/>
<dbReference type="GO" id="GO:0008408">
    <property type="term" value="F:3'-5' exonuclease activity"/>
    <property type="evidence" value="ECO:0007669"/>
    <property type="project" value="UniProtKB-UniRule"/>
</dbReference>
<keyword evidence="8 13" id="KW-0238">DNA-binding</keyword>
<accession>D9SL36</accession>
<comment type="cofactor">
    <cofactor evidence="13">
        <name>Mg(2+)</name>
        <dbReference type="ChEBI" id="CHEBI:18420"/>
    </cofactor>
</comment>